<dbReference type="Pfam" id="PF02080">
    <property type="entry name" value="TrkA_C"/>
    <property type="match status" value="2"/>
</dbReference>
<dbReference type="RefSeq" id="WP_210805257.1">
    <property type="nucleotide sequence ID" value="NZ_JAGQDG010000001.1"/>
</dbReference>
<dbReference type="InterPro" id="IPR051679">
    <property type="entry name" value="DASS-Related_Transporters"/>
</dbReference>
<keyword evidence="4" id="KW-0677">Repeat</keyword>
<feature type="transmembrane region" description="Helical" evidence="7">
    <location>
        <begin position="52"/>
        <end position="70"/>
    </location>
</feature>
<protein>
    <submittedName>
        <fullName evidence="9">SLC13 family permease</fullName>
    </submittedName>
</protein>
<dbReference type="InterPro" id="IPR004680">
    <property type="entry name" value="Cit_transptr-like_dom"/>
</dbReference>
<keyword evidence="2" id="KW-0813">Transport</keyword>
<evidence type="ECO:0000256" key="3">
    <source>
        <dbReference type="ARBA" id="ARBA00022692"/>
    </source>
</evidence>
<evidence type="ECO:0000256" key="6">
    <source>
        <dbReference type="ARBA" id="ARBA00023136"/>
    </source>
</evidence>
<dbReference type="Proteomes" id="UP000672097">
    <property type="component" value="Unassembled WGS sequence"/>
</dbReference>
<accession>A0ABS5DRV1</accession>
<dbReference type="Gene3D" id="3.30.70.1450">
    <property type="entry name" value="Regulator of K+ conductance, C-terminal domain"/>
    <property type="match status" value="2"/>
</dbReference>
<sequence length="577" mass="62656">MTFDQGLVFASLAWLVVELVRDKKSPGIVFACVAFLYVMLDYISIKDTLKQFTNNGLITVVVLLLLSIVLDKSRMLELIADRLVRGPYRWALVKLYGATALYSAFLNNTAVVASLLGPLKSNREHSASRLLMPMCFAASLGGILTLVGTSTNLLVNSLLVGRSMPELKLLDLFPVGILIVVACGLVMVLVYPKLLKAQPPAEESASDYFLEAEVLPDCPLIGKTIEEAGLRNLGHLFLTEILRGEYVIAPVEPDRFVNAGDVLVFTGDVTRVDLLARFPGLRTHAHDDHLPLANLVEVVVAAGSMLARRTIREVDFRAHFDAAVIAVRRGSERLGGSIGNMRLEVGDALVLVVGQDFEKRNNLSRNFVIVSQREVQKFVDPRKSWFSLIGFVAVIGLSAFGVFDFLKGMLALLAVFLLLGFARVDDLRRNVPWELIMIIASSLVISEVMVNTGAATMMASGLLAGAQDAGPYWALAVLLVVTWILTELMSNNAAAALAFPVAVGVAEQLGLSPMPFVMAVLYGASCSFITPYGYQTNLMIMAPGRYTMGDFVRTGLPVAIAFLAVALVAIPVFFPFK</sequence>
<proteinExistence type="predicted"/>
<reference evidence="9 10" key="1">
    <citation type="submission" date="2021-04" db="EMBL/GenBank/DDBJ databases">
        <title>The genome sequence of type strain Ideonella paludis KCTC 32238.</title>
        <authorList>
            <person name="Liu Y."/>
        </authorList>
    </citation>
    <scope>NUCLEOTIDE SEQUENCE [LARGE SCALE GENOMIC DNA]</scope>
    <source>
        <strain evidence="9 10">KCTC 32238</strain>
    </source>
</reference>
<name>A0ABS5DRV1_9BURK</name>
<dbReference type="SUPFAM" id="SSF116726">
    <property type="entry name" value="TrkA C-terminal domain-like"/>
    <property type="match status" value="2"/>
</dbReference>
<dbReference type="InterPro" id="IPR036721">
    <property type="entry name" value="RCK_C_sf"/>
</dbReference>
<comment type="caution">
    <text evidence="9">The sequence shown here is derived from an EMBL/GenBank/DDBJ whole genome shotgun (WGS) entry which is preliminary data.</text>
</comment>
<evidence type="ECO:0000313" key="10">
    <source>
        <dbReference type="Proteomes" id="UP000672097"/>
    </source>
</evidence>
<feature type="transmembrane region" description="Helical" evidence="7">
    <location>
        <begin position="516"/>
        <end position="534"/>
    </location>
</feature>
<evidence type="ECO:0000256" key="7">
    <source>
        <dbReference type="SAM" id="Phobius"/>
    </source>
</evidence>
<keyword evidence="6 7" id="KW-0472">Membrane</keyword>
<dbReference type="EMBL" id="JAGQDG010000001">
    <property type="protein sequence ID" value="MBQ0933881.1"/>
    <property type="molecule type" value="Genomic_DNA"/>
</dbReference>
<comment type="subcellular location">
    <subcellularLocation>
        <location evidence="1">Membrane</location>
        <topology evidence="1">Multi-pass membrane protein</topology>
    </subcellularLocation>
</comment>
<dbReference type="PANTHER" id="PTHR43652">
    <property type="entry name" value="BASIC AMINO ACID ANTIPORTER YFCC-RELATED"/>
    <property type="match status" value="1"/>
</dbReference>
<feature type="transmembrane region" description="Helical" evidence="7">
    <location>
        <begin position="431"/>
        <end position="450"/>
    </location>
</feature>
<keyword evidence="3 7" id="KW-0812">Transmembrane</keyword>
<feature type="transmembrane region" description="Helical" evidence="7">
    <location>
        <begin position="90"/>
        <end position="118"/>
    </location>
</feature>
<keyword evidence="10" id="KW-1185">Reference proteome</keyword>
<feature type="domain" description="RCK C-terminal" evidence="8">
    <location>
        <begin position="283"/>
        <end position="369"/>
    </location>
</feature>
<gene>
    <name evidence="9" type="ORF">KAK11_00975</name>
</gene>
<feature type="domain" description="RCK C-terminal" evidence="8">
    <location>
        <begin position="197"/>
        <end position="281"/>
    </location>
</feature>
<dbReference type="Pfam" id="PF03600">
    <property type="entry name" value="CitMHS"/>
    <property type="match status" value="1"/>
</dbReference>
<dbReference type="PROSITE" id="PS51202">
    <property type="entry name" value="RCK_C"/>
    <property type="match status" value="2"/>
</dbReference>
<organism evidence="9 10">
    <name type="scientific">Ideonella paludis</name>
    <dbReference type="NCBI Taxonomy" id="1233411"/>
    <lineage>
        <taxon>Bacteria</taxon>
        <taxon>Pseudomonadati</taxon>
        <taxon>Pseudomonadota</taxon>
        <taxon>Betaproteobacteria</taxon>
        <taxon>Burkholderiales</taxon>
        <taxon>Sphaerotilaceae</taxon>
        <taxon>Ideonella</taxon>
    </lineage>
</organism>
<feature type="transmembrane region" description="Helical" evidence="7">
    <location>
        <begin position="409"/>
        <end position="424"/>
    </location>
</feature>
<feature type="transmembrane region" description="Helical" evidence="7">
    <location>
        <begin position="470"/>
        <end position="486"/>
    </location>
</feature>
<feature type="transmembrane region" description="Helical" evidence="7">
    <location>
        <begin position="169"/>
        <end position="191"/>
    </location>
</feature>
<keyword evidence="5 7" id="KW-1133">Transmembrane helix</keyword>
<evidence type="ECO:0000313" key="9">
    <source>
        <dbReference type="EMBL" id="MBQ0933881.1"/>
    </source>
</evidence>
<feature type="transmembrane region" description="Helical" evidence="7">
    <location>
        <begin position="130"/>
        <end position="149"/>
    </location>
</feature>
<dbReference type="InterPro" id="IPR006037">
    <property type="entry name" value="RCK_C"/>
</dbReference>
<evidence type="ECO:0000256" key="4">
    <source>
        <dbReference type="ARBA" id="ARBA00022737"/>
    </source>
</evidence>
<feature type="transmembrane region" description="Helical" evidence="7">
    <location>
        <begin position="555"/>
        <end position="574"/>
    </location>
</feature>
<feature type="transmembrane region" description="Helical" evidence="7">
    <location>
        <begin position="385"/>
        <end position="403"/>
    </location>
</feature>
<evidence type="ECO:0000256" key="5">
    <source>
        <dbReference type="ARBA" id="ARBA00022989"/>
    </source>
</evidence>
<evidence type="ECO:0000259" key="8">
    <source>
        <dbReference type="PROSITE" id="PS51202"/>
    </source>
</evidence>
<evidence type="ECO:0000256" key="1">
    <source>
        <dbReference type="ARBA" id="ARBA00004141"/>
    </source>
</evidence>
<feature type="transmembrane region" description="Helical" evidence="7">
    <location>
        <begin position="27"/>
        <end position="45"/>
    </location>
</feature>
<dbReference type="PANTHER" id="PTHR43652:SF2">
    <property type="entry name" value="BASIC AMINO ACID ANTIPORTER YFCC-RELATED"/>
    <property type="match status" value="1"/>
</dbReference>
<evidence type="ECO:0000256" key="2">
    <source>
        <dbReference type="ARBA" id="ARBA00022448"/>
    </source>
</evidence>